<proteinExistence type="predicted"/>
<sequence length="127" mass="13991">METWKTNNLAKLVDEEVKKRHPEADPKDEKLAEIQRELAQIKAEAIRKGLTNKALKIATEKGLPVELIDFLVGADEDTTTTNLATFEKVFNEKLSAGVDAKLKSNAHVPPNNNKDGAKDPFLEGLGL</sequence>
<dbReference type="Pfam" id="PF14265">
    <property type="entry name" value="DUF4355"/>
    <property type="match status" value="1"/>
</dbReference>
<reference evidence="2" key="1">
    <citation type="submission" date="2019-08" db="EMBL/GenBank/DDBJ databases">
        <authorList>
            <person name="Kucharzyk K."/>
            <person name="Murdoch R.W."/>
            <person name="Higgins S."/>
            <person name="Loffler F."/>
        </authorList>
    </citation>
    <scope>NUCLEOTIDE SEQUENCE</scope>
</reference>
<dbReference type="InterPro" id="IPR025580">
    <property type="entry name" value="Gp46"/>
</dbReference>
<evidence type="ECO:0000313" key="2">
    <source>
        <dbReference type="EMBL" id="MPN24860.1"/>
    </source>
</evidence>
<organism evidence="2">
    <name type="scientific">bioreactor metagenome</name>
    <dbReference type="NCBI Taxonomy" id="1076179"/>
    <lineage>
        <taxon>unclassified sequences</taxon>
        <taxon>metagenomes</taxon>
        <taxon>ecological metagenomes</taxon>
    </lineage>
</organism>
<dbReference type="AlphaFoldDB" id="A0A645GFH6"/>
<comment type="caution">
    <text evidence="2">The sequence shown here is derived from an EMBL/GenBank/DDBJ whole genome shotgun (WGS) entry which is preliminary data.</text>
</comment>
<protein>
    <recommendedName>
        <fullName evidence="3">DUF4355 domain-containing protein</fullName>
    </recommendedName>
</protein>
<name>A0A645GFH6_9ZZZZ</name>
<dbReference type="EMBL" id="VSSQ01073851">
    <property type="protein sequence ID" value="MPN24860.1"/>
    <property type="molecule type" value="Genomic_DNA"/>
</dbReference>
<evidence type="ECO:0000256" key="1">
    <source>
        <dbReference type="SAM" id="MobiDB-lite"/>
    </source>
</evidence>
<feature type="region of interest" description="Disordered" evidence="1">
    <location>
        <begin position="103"/>
        <end position="127"/>
    </location>
</feature>
<gene>
    <name evidence="2" type="ORF">SDC9_172265</name>
</gene>
<evidence type="ECO:0008006" key="3">
    <source>
        <dbReference type="Google" id="ProtNLM"/>
    </source>
</evidence>
<accession>A0A645GFH6</accession>